<dbReference type="AlphaFoldDB" id="A0A9P9FUX2"/>
<accession>A0A9P9FUX2</accession>
<evidence type="ECO:0000313" key="2">
    <source>
        <dbReference type="Proteomes" id="UP000738349"/>
    </source>
</evidence>
<reference evidence="1" key="1">
    <citation type="journal article" date="2021" name="Nat. Commun.">
        <title>Genetic determinants of endophytism in the Arabidopsis root mycobiome.</title>
        <authorList>
            <person name="Mesny F."/>
            <person name="Miyauchi S."/>
            <person name="Thiergart T."/>
            <person name="Pickel B."/>
            <person name="Atanasova L."/>
            <person name="Karlsson M."/>
            <person name="Huettel B."/>
            <person name="Barry K.W."/>
            <person name="Haridas S."/>
            <person name="Chen C."/>
            <person name="Bauer D."/>
            <person name="Andreopoulos W."/>
            <person name="Pangilinan J."/>
            <person name="LaButti K."/>
            <person name="Riley R."/>
            <person name="Lipzen A."/>
            <person name="Clum A."/>
            <person name="Drula E."/>
            <person name="Henrissat B."/>
            <person name="Kohler A."/>
            <person name="Grigoriev I.V."/>
            <person name="Martin F.M."/>
            <person name="Hacquard S."/>
        </authorList>
    </citation>
    <scope>NUCLEOTIDE SEQUENCE</scope>
    <source>
        <strain evidence="1">MPI-CAGE-AT-0147</strain>
    </source>
</reference>
<proteinExistence type="predicted"/>
<comment type="caution">
    <text evidence="1">The sequence shown here is derived from an EMBL/GenBank/DDBJ whole genome shotgun (WGS) entry which is preliminary data.</text>
</comment>
<organism evidence="1 2">
    <name type="scientific">Dactylonectria macrodidyma</name>
    <dbReference type="NCBI Taxonomy" id="307937"/>
    <lineage>
        <taxon>Eukaryota</taxon>
        <taxon>Fungi</taxon>
        <taxon>Dikarya</taxon>
        <taxon>Ascomycota</taxon>
        <taxon>Pezizomycotina</taxon>
        <taxon>Sordariomycetes</taxon>
        <taxon>Hypocreomycetidae</taxon>
        <taxon>Hypocreales</taxon>
        <taxon>Nectriaceae</taxon>
        <taxon>Dactylonectria</taxon>
    </lineage>
</organism>
<keyword evidence="2" id="KW-1185">Reference proteome</keyword>
<dbReference type="Proteomes" id="UP000738349">
    <property type="component" value="Unassembled WGS sequence"/>
</dbReference>
<dbReference type="EMBL" id="JAGMUV010000001">
    <property type="protein sequence ID" value="KAH7177110.1"/>
    <property type="molecule type" value="Genomic_DNA"/>
</dbReference>
<name>A0A9P9FUX2_9HYPO</name>
<evidence type="ECO:0000313" key="1">
    <source>
        <dbReference type="EMBL" id="KAH7177110.1"/>
    </source>
</evidence>
<gene>
    <name evidence="1" type="ORF">EDB81DRAFT_773992</name>
</gene>
<sequence length="110" mass="12858">MALFCFVRRAAYLAYVRAMFVWATEYGSLLAGATRSCFIENVRRGSRCGQGGRCRRRTECTTWSVLLMYPGWNRSTGRWFGASITKNIFMILYLYNRLREQCTYCARLSF</sequence>
<protein>
    <submittedName>
        <fullName evidence="1">Uncharacterized protein</fullName>
    </submittedName>
</protein>